<dbReference type="Gene3D" id="2.60.120.290">
    <property type="entry name" value="Spermadhesin, CUB domain"/>
    <property type="match status" value="2"/>
</dbReference>
<reference evidence="7" key="2">
    <citation type="submission" date="2025-08" db="UniProtKB">
        <authorList>
            <consortium name="RefSeq"/>
        </authorList>
    </citation>
    <scope>IDENTIFICATION</scope>
    <source>
        <strain evidence="7">S238N-H82</strain>
        <tissue evidence="7">Testes</tissue>
    </source>
</reference>
<dbReference type="InterPro" id="IPR023415">
    <property type="entry name" value="LDLR_class-A_CS"/>
</dbReference>
<evidence type="ECO:0000313" key="7">
    <source>
        <dbReference type="RefSeq" id="XP_035674802.1"/>
    </source>
</evidence>
<dbReference type="InterPro" id="IPR035914">
    <property type="entry name" value="Sperma_CUB_dom_sf"/>
</dbReference>
<feature type="disulfide bond" evidence="3">
    <location>
        <begin position="172"/>
        <end position="187"/>
    </location>
</feature>
<keyword evidence="1" id="KW-0677">Repeat</keyword>
<organism evidence="6 7">
    <name type="scientific">Branchiostoma floridae</name>
    <name type="common">Florida lancelet</name>
    <name type="synonym">Amphioxus</name>
    <dbReference type="NCBI Taxonomy" id="7739"/>
    <lineage>
        <taxon>Eukaryota</taxon>
        <taxon>Metazoa</taxon>
        <taxon>Chordata</taxon>
        <taxon>Cephalochordata</taxon>
        <taxon>Leptocardii</taxon>
        <taxon>Amphioxiformes</taxon>
        <taxon>Branchiostomatidae</taxon>
        <taxon>Branchiostoma</taxon>
    </lineage>
</organism>
<dbReference type="KEGG" id="bfo:118414710"/>
<dbReference type="Pfam" id="PF00431">
    <property type="entry name" value="CUB"/>
    <property type="match status" value="1"/>
</dbReference>
<dbReference type="CDD" id="cd00112">
    <property type="entry name" value="LDLa"/>
    <property type="match status" value="1"/>
</dbReference>
<keyword evidence="2 3" id="KW-1015">Disulfide bond</keyword>
<dbReference type="CDD" id="cd00117">
    <property type="entry name" value="TFP"/>
    <property type="match status" value="1"/>
</dbReference>
<feature type="signal peptide" evidence="4">
    <location>
        <begin position="1"/>
        <end position="21"/>
    </location>
</feature>
<dbReference type="PROSITE" id="PS01209">
    <property type="entry name" value="LDLRA_1"/>
    <property type="match status" value="1"/>
</dbReference>
<feature type="domain" description="CUB" evidence="5">
    <location>
        <begin position="25"/>
        <end position="149"/>
    </location>
</feature>
<dbReference type="Proteomes" id="UP000001554">
    <property type="component" value="Chromosome 4"/>
</dbReference>
<dbReference type="RefSeq" id="XP_035674802.1">
    <property type="nucleotide sequence ID" value="XM_035818909.1"/>
</dbReference>
<reference evidence="6" key="1">
    <citation type="journal article" date="2020" name="Nat. Ecol. Evol.">
        <title>Deeply conserved synteny resolves early events in vertebrate evolution.</title>
        <authorList>
            <person name="Simakov O."/>
            <person name="Marletaz F."/>
            <person name="Yue J.X."/>
            <person name="O'Connell B."/>
            <person name="Jenkins J."/>
            <person name="Brandt A."/>
            <person name="Calef R."/>
            <person name="Tung C.H."/>
            <person name="Huang T.K."/>
            <person name="Schmutz J."/>
            <person name="Satoh N."/>
            <person name="Yu J.K."/>
            <person name="Putnam N.H."/>
            <person name="Green R.E."/>
            <person name="Rokhsar D.S."/>
        </authorList>
    </citation>
    <scope>NUCLEOTIDE SEQUENCE [LARGE SCALE GENOMIC DNA]</scope>
    <source>
        <strain evidence="6">S238N-H82</strain>
    </source>
</reference>
<dbReference type="PROSITE" id="PS01180">
    <property type="entry name" value="CUB"/>
    <property type="match status" value="2"/>
</dbReference>
<keyword evidence="6" id="KW-1185">Reference proteome</keyword>
<sequence>MKQQLLSAATFFFVLVARTAAQIDCDDGVILSVADGERQEGTVFTPQYGDTSATGYPNSLVCGWTISAPENHKISLVFQAPFGIEPHTTCDYDYLDIHDGEDASASLLGKVCGTSPPADVQSTGNQVYLYFSSDYSVNAAGFSLDWSTTCVDGTTSCDDAQGPVCFTSAQQCDSVQACQDFQDEEGCLATYGIDVCEDSVDASTAGSISQPTDSLAFFPPGSACDWNITAPEGYKLIFTATSGDIDCISASVELYIDDDTSHMLCGEDTTFIVQSNQAELWVDGPIVAGGFSLSWVPCSPDEILCEANFSCIATENICDGVVHCSTGDDEDEDLCRVPTTTVPTTTEPTTTTAFVNDSVIVVTEDPGDQLSCYTCNGTGDCMSNPANVMSTTCEDGEHCWVERIGEEGGDHGLVVMRGCGDFCSDYWALEACEMPAGRPKVCMKCCSDHHCNDFVLTGNNDPQRGKAASAAPYLWITALTALLVSYFTTTQQ</sequence>
<dbReference type="SUPFAM" id="SSF57424">
    <property type="entry name" value="LDL receptor-like module"/>
    <property type="match status" value="1"/>
</dbReference>
<evidence type="ECO:0000259" key="5">
    <source>
        <dbReference type="PROSITE" id="PS01180"/>
    </source>
</evidence>
<dbReference type="InterPro" id="IPR000859">
    <property type="entry name" value="CUB_dom"/>
</dbReference>
<dbReference type="PROSITE" id="PS50068">
    <property type="entry name" value="LDLRA_2"/>
    <property type="match status" value="2"/>
</dbReference>
<evidence type="ECO:0000256" key="4">
    <source>
        <dbReference type="SAM" id="SignalP"/>
    </source>
</evidence>
<dbReference type="FunFam" id="2.60.120.290:FF:000013">
    <property type="entry name" value="Membrane frizzled-related protein"/>
    <property type="match status" value="1"/>
</dbReference>
<dbReference type="SMART" id="SM00042">
    <property type="entry name" value="CUB"/>
    <property type="match status" value="2"/>
</dbReference>
<name>A0A9J7L2N5_BRAFL</name>
<feature type="chain" id="PRO_5039932327" evidence="4">
    <location>
        <begin position="22"/>
        <end position="492"/>
    </location>
</feature>
<evidence type="ECO:0000256" key="1">
    <source>
        <dbReference type="ARBA" id="ARBA00022737"/>
    </source>
</evidence>
<dbReference type="GeneID" id="118414710"/>
<keyword evidence="4" id="KW-0732">Signal</keyword>
<evidence type="ECO:0000256" key="3">
    <source>
        <dbReference type="PROSITE-ProRule" id="PRU00124"/>
    </source>
</evidence>
<dbReference type="SUPFAM" id="SSF57302">
    <property type="entry name" value="Snake toxin-like"/>
    <property type="match status" value="1"/>
</dbReference>
<evidence type="ECO:0000313" key="6">
    <source>
        <dbReference type="Proteomes" id="UP000001554"/>
    </source>
</evidence>
<dbReference type="PANTHER" id="PTHR24251">
    <property type="entry name" value="OVOCHYMASE-RELATED"/>
    <property type="match status" value="1"/>
</dbReference>
<dbReference type="OrthoDB" id="9971251at2759"/>
<dbReference type="Gene3D" id="2.40.128.620">
    <property type="match status" value="1"/>
</dbReference>
<feature type="domain" description="CUB" evidence="5">
    <location>
        <begin position="196"/>
        <end position="266"/>
    </location>
</feature>
<accession>A0A9J7L2N5</accession>
<dbReference type="InterPro" id="IPR002172">
    <property type="entry name" value="LDrepeatLR_classA_rpt"/>
</dbReference>
<dbReference type="PANTHER" id="PTHR24251:SF37">
    <property type="entry name" value="CUB DOMAIN-CONTAINING PROTEIN"/>
    <property type="match status" value="1"/>
</dbReference>
<comment type="caution">
    <text evidence="3">Lacks conserved residue(s) required for the propagation of feature annotation.</text>
</comment>
<dbReference type="AlphaFoldDB" id="A0A9J7L2N5"/>
<evidence type="ECO:0000256" key="2">
    <source>
        <dbReference type="ARBA" id="ARBA00023157"/>
    </source>
</evidence>
<dbReference type="SUPFAM" id="SSF49854">
    <property type="entry name" value="Spermadhesin, CUB domain"/>
    <property type="match status" value="2"/>
</dbReference>
<protein>
    <submittedName>
        <fullName evidence="7">Bone morphogenetic protein 1-like</fullName>
    </submittedName>
</protein>
<dbReference type="CDD" id="cd00041">
    <property type="entry name" value="CUB"/>
    <property type="match status" value="2"/>
</dbReference>
<dbReference type="InterPro" id="IPR036055">
    <property type="entry name" value="LDL_receptor-like_sf"/>
</dbReference>
<gene>
    <name evidence="7" type="primary">LOC118414710</name>
</gene>
<dbReference type="SMART" id="SM00192">
    <property type="entry name" value="LDLa"/>
    <property type="match status" value="2"/>
</dbReference>
<proteinExistence type="predicted"/>
<dbReference type="OMA" id="EHCWVER"/>
<dbReference type="InterPro" id="IPR045860">
    <property type="entry name" value="Snake_toxin-like_sf"/>
</dbReference>